<dbReference type="AlphaFoldDB" id="A0A5C3DV44"/>
<evidence type="ECO:0000256" key="1">
    <source>
        <dbReference type="SAM" id="MobiDB-lite"/>
    </source>
</evidence>
<feature type="signal peptide" evidence="2">
    <location>
        <begin position="1"/>
        <end position="18"/>
    </location>
</feature>
<feature type="region of interest" description="Disordered" evidence="1">
    <location>
        <begin position="27"/>
        <end position="46"/>
    </location>
</feature>
<protein>
    <recommendedName>
        <fullName evidence="3">AB hydrolase-1 domain-containing protein</fullName>
    </recommendedName>
</protein>
<organism evidence="4 5">
    <name type="scientific">Ustilago trichophora</name>
    <dbReference type="NCBI Taxonomy" id="86804"/>
    <lineage>
        <taxon>Eukaryota</taxon>
        <taxon>Fungi</taxon>
        <taxon>Dikarya</taxon>
        <taxon>Basidiomycota</taxon>
        <taxon>Ustilaginomycotina</taxon>
        <taxon>Ustilaginomycetes</taxon>
        <taxon>Ustilaginales</taxon>
        <taxon>Ustilaginaceae</taxon>
        <taxon>Ustilago</taxon>
    </lineage>
</organism>
<evidence type="ECO:0000256" key="2">
    <source>
        <dbReference type="SAM" id="SignalP"/>
    </source>
</evidence>
<keyword evidence="2" id="KW-0732">Signal</keyword>
<accession>A0A5C3DV44</accession>
<evidence type="ECO:0000313" key="4">
    <source>
        <dbReference type="EMBL" id="SPO21430.1"/>
    </source>
</evidence>
<dbReference type="SUPFAM" id="SSF53474">
    <property type="entry name" value="alpha/beta-Hydrolases"/>
    <property type="match status" value="1"/>
</dbReference>
<dbReference type="Pfam" id="PF12697">
    <property type="entry name" value="Abhydrolase_6"/>
    <property type="match status" value="1"/>
</dbReference>
<dbReference type="InterPro" id="IPR000073">
    <property type="entry name" value="AB_hydrolase_1"/>
</dbReference>
<name>A0A5C3DV44_9BASI</name>
<dbReference type="InterPro" id="IPR029058">
    <property type="entry name" value="AB_hydrolase_fold"/>
</dbReference>
<feature type="chain" id="PRO_5022918662" description="AB hydrolase-1 domain-containing protein" evidence="2">
    <location>
        <begin position="19"/>
        <end position="423"/>
    </location>
</feature>
<dbReference type="Proteomes" id="UP000324022">
    <property type="component" value="Unassembled WGS sequence"/>
</dbReference>
<gene>
    <name evidence="4" type="ORF">UTRI_00907</name>
</gene>
<dbReference type="EMBL" id="OOIN01000002">
    <property type="protein sequence ID" value="SPO21430.1"/>
    <property type="molecule type" value="Genomic_DNA"/>
</dbReference>
<reference evidence="4 5" key="1">
    <citation type="submission" date="2018-03" db="EMBL/GenBank/DDBJ databases">
        <authorList>
            <person name="Guldener U."/>
        </authorList>
    </citation>
    <scope>NUCLEOTIDE SEQUENCE [LARGE SCALE GENOMIC DNA]</scope>
    <source>
        <strain evidence="4 5">NBRC100155</strain>
    </source>
</reference>
<keyword evidence="5" id="KW-1185">Reference proteome</keyword>
<dbReference type="Gene3D" id="3.40.50.1820">
    <property type="entry name" value="alpha/beta hydrolase"/>
    <property type="match status" value="1"/>
</dbReference>
<feature type="compositionally biased region" description="Low complexity" evidence="1">
    <location>
        <begin position="28"/>
        <end position="46"/>
    </location>
</feature>
<dbReference type="OrthoDB" id="1743579at2759"/>
<proteinExistence type="predicted"/>
<sequence>MLGSTFLHLLPLVSIASAAAICLDARQSNSNDNSTSSSSSSSGMDSFNTSAPVGPYSLSNADCTNLTLSIPVNLTLSNFTDVDNYSSNQSYITKQILELAVAPTNWTSAHASGNTSFNLNKTFSIAGYYCTPKQGLRNDSALWNLVHGIGFDASYWDFALAPEYSLVKHAASYGISTFRYNRLGTGKSETPTNGFDVVRAQTEVAILEGVLEKLRNGTEVGGKKHDKIVGIGHSYGSVQTQAVSKDRPELLDAVVLTSYTTNTTNLPGYLEAASYSIARNIFPNCLGDKPPTWLVTGSNASNIMGFFYPPYYLQAAFDLSRATEQVVTLGAFATISAVGGEATNFTGPVHVVNGAKDYIFCSSNCWAKGQDGKLIPESMQMLYLQTKNFSSYIAKDTGHAITPHYSQPMIAEEIVSWVMDQGL</sequence>
<evidence type="ECO:0000259" key="3">
    <source>
        <dbReference type="Pfam" id="PF12697"/>
    </source>
</evidence>
<feature type="domain" description="AB hydrolase-1" evidence="3">
    <location>
        <begin position="145"/>
        <end position="408"/>
    </location>
</feature>
<evidence type="ECO:0000313" key="5">
    <source>
        <dbReference type="Proteomes" id="UP000324022"/>
    </source>
</evidence>